<dbReference type="GO" id="GO:0031956">
    <property type="term" value="F:medium-chain fatty acid-CoA ligase activity"/>
    <property type="evidence" value="ECO:0007669"/>
    <property type="project" value="TreeGrafter"/>
</dbReference>
<feature type="domain" description="AMP-dependent synthetase/ligase" evidence="3">
    <location>
        <begin position="104"/>
        <end position="291"/>
    </location>
</feature>
<name>A0A2A5RZ09_9LACT</name>
<evidence type="ECO:0000256" key="1">
    <source>
        <dbReference type="ARBA" id="ARBA00006432"/>
    </source>
</evidence>
<evidence type="ECO:0000256" key="2">
    <source>
        <dbReference type="ARBA" id="ARBA00022598"/>
    </source>
</evidence>
<protein>
    <submittedName>
        <fullName evidence="4">Acyl-CoA synthetase (AMP-forming)/AMP-acid ligase II</fullName>
    </submittedName>
</protein>
<dbReference type="PANTHER" id="PTHR43201">
    <property type="entry name" value="ACYL-COA SYNTHETASE"/>
    <property type="match status" value="1"/>
</dbReference>
<comment type="caution">
    <text evidence="4">The sequence shown here is derived from an EMBL/GenBank/DDBJ whole genome shotgun (WGS) entry which is preliminary data.</text>
</comment>
<dbReference type="RefSeq" id="WP_068163121.1">
    <property type="nucleotide sequence ID" value="NZ_JXJX01000008.1"/>
</dbReference>
<dbReference type="Pfam" id="PF00501">
    <property type="entry name" value="AMP-binding"/>
    <property type="match status" value="1"/>
</dbReference>
<keyword evidence="5" id="KW-1185">Reference proteome</keyword>
<reference evidence="4 5" key="1">
    <citation type="submission" date="2014-12" db="EMBL/GenBank/DDBJ databases">
        <title>Draft genome sequences of 10 type strains of Lactococcus.</title>
        <authorList>
            <person name="Sun Z."/>
            <person name="Zhong Z."/>
            <person name="Liu W."/>
            <person name="Zhang W."/>
            <person name="Zhang H."/>
        </authorList>
    </citation>
    <scope>NUCLEOTIDE SEQUENCE [LARGE SCALE GENOMIC DNA]</scope>
    <source>
        <strain evidence="4 5">DSM 20686</strain>
    </source>
</reference>
<keyword evidence="2 4" id="KW-0436">Ligase</keyword>
<evidence type="ECO:0000313" key="5">
    <source>
        <dbReference type="Proteomes" id="UP000242246"/>
    </source>
</evidence>
<accession>A0A2A5RZ09</accession>
<evidence type="ECO:0000313" key="4">
    <source>
        <dbReference type="EMBL" id="PCS06420.1"/>
    </source>
</evidence>
<comment type="similarity">
    <text evidence="1">Belongs to the ATP-dependent AMP-binding enzyme family.</text>
</comment>
<sequence>MTKDKWQNELQMIKNNRFIDRLTNYGSRVALQIGTKSYCYQELMTLAAEQAKAFESTSEIIWIETEDPLAFTISFLAVQLSGNFPMIGGNDQEIELQSLQITRTPFFIGLTSGTTGGAKVYYRDWKSWETGFKHIHQLFNFEQLEMIMTSSPLTTSLGLHTLCLALYLGKTFMKIDDVAILKMVDVPTTLFTVPTFLLKQIDMLTVSPHLKSVIFGGGQLSVHMLAQLRPKLKTVELIEFYGSSETSFISFQSLKHGKTDLSVGHLFPEVKIAIDNHHTLTVKSPYLFGGYLSSTKSSQPKQWVVDDLVAYESGRLYLLGRQSDMIDHAGNKVSPHDIEDIAKAYCQACVAFGVADPLYGQAIALLMVDPSHKSVLQKHLAQALPKYKWPQIYLRTEHIPLTKEMKLSRTQLATAYEKGEFDAF</sequence>
<dbReference type="PROSITE" id="PS00455">
    <property type="entry name" value="AMP_BINDING"/>
    <property type="match status" value="1"/>
</dbReference>
<dbReference type="AlphaFoldDB" id="A0A2A5RZ09"/>
<dbReference type="SUPFAM" id="SSF56801">
    <property type="entry name" value="Acetyl-CoA synthetase-like"/>
    <property type="match status" value="1"/>
</dbReference>
<dbReference type="Gene3D" id="3.30.300.30">
    <property type="match status" value="1"/>
</dbReference>
<dbReference type="Gene3D" id="3.40.50.12780">
    <property type="entry name" value="N-terminal domain of ligase-like"/>
    <property type="match status" value="1"/>
</dbReference>
<dbReference type="InterPro" id="IPR042099">
    <property type="entry name" value="ANL_N_sf"/>
</dbReference>
<organism evidence="4 5">
    <name type="scientific">Pseudolactococcus plantarum</name>
    <dbReference type="NCBI Taxonomy" id="1365"/>
    <lineage>
        <taxon>Bacteria</taxon>
        <taxon>Bacillati</taxon>
        <taxon>Bacillota</taxon>
        <taxon>Bacilli</taxon>
        <taxon>Lactobacillales</taxon>
        <taxon>Streptococcaceae</taxon>
        <taxon>Pseudolactococcus</taxon>
    </lineage>
</organism>
<dbReference type="InterPro" id="IPR045851">
    <property type="entry name" value="AMP-bd_C_sf"/>
</dbReference>
<evidence type="ECO:0000259" key="3">
    <source>
        <dbReference type="Pfam" id="PF00501"/>
    </source>
</evidence>
<dbReference type="OrthoDB" id="9765680at2"/>
<proteinExistence type="inferred from homology"/>
<dbReference type="GO" id="GO:0006631">
    <property type="term" value="P:fatty acid metabolic process"/>
    <property type="evidence" value="ECO:0007669"/>
    <property type="project" value="TreeGrafter"/>
</dbReference>
<gene>
    <name evidence="4" type="ORF">RU87_GL001629</name>
</gene>
<dbReference type="PANTHER" id="PTHR43201:SF5">
    <property type="entry name" value="MEDIUM-CHAIN ACYL-COA LIGASE ACSF2, MITOCHONDRIAL"/>
    <property type="match status" value="1"/>
</dbReference>
<dbReference type="Proteomes" id="UP000242246">
    <property type="component" value="Unassembled WGS sequence"/>
</dbReference>
<dbReference type="InterPro" id="IPR000873">
    <property type="entry name" value="AMP-dep_synth/lig_dom"/>
</dbReference>
<dbReference type="STRING" id="1348632.GCA_001591745_01241"/>
<dbReference type="InterPro" id="IPR020845">
    <property type="entry name" value="AMP-binding_CS"/>
</dbReference>
<dbReference type="EMBL" id="JXJX01000008">
    <property type="protein sequence ID" value="PCS06420.1"/>
    <property type="molecule type" value="Genomic_DNA"/>
</dbReference>